<dbReference type="RefSeq" id="WP_301119214.1">
    <property type="nucleotide sequence ID" value="NZ_JAUHPX010000003.1"/>
</dbReference>
<feature type="domain" description="SnoaL-like" evidence="1">
    <location>
        <begin position="26"/>
        <end position="149"/>
    </location>
</feature>
<dbReference type="SUPFAM" id="SSF54427">
    <property type="entry name" value="NTF2-like"/>
    <property type="match status" value="1"/>
</dbReference>
<keyword evidence="3" id="KW-1185">Reference proteome</keyword>
<protein>
    <submittedName>
        <fullName evidence="2">Nuclear transport factor 2 family protein</fullName>
    </submittedName>
</protein>
<dbReference type="EMBL" id="JAUHPX010000003">
    <property type="protein sequence ID" value="MDN4487831.1"/>
    <property type="molecule type" value="Genomic_DNA"/>
</dbReference>
<name>A0AAW7M6F0_9MICO</name>
<sequence length="164" mass="18656">MTETAPRIPPIRSVAPTEPADQLRWLVDRAQISDLLIEFARSLDERDWEVNLALYVPDGVFMLGDRLRVEGHEAMRANTVGDAGLDQYRGTWHLSANHAIEIAGDTARSRSYLMGVHRLDGDTYRHADGAGWYDCTLRRTPDGWRFVTVRIHEVWHGGERLPHA</sequence>
<comment type="caution">
    <text evidence="2">The sequence shown here is derived from an EMBL/GenBank/DDBJ whole genome shotgun (WGS) entry which is preliminary data.</text>
</comment>
<dbReference type="InterPro" id="IPR037401">
    <property type="entry name" value="SnoaL-like"/>
</dbReference>
<gene>
    <name evidence="2" type="ORF">QQX10_06580</name>
</gene>
<reference evidence="2" key="1">
    <citation type="submission" date="2023-06" db="EMBL/GenBank/DDBJ databases">
        <title>Sysu t00039.</title>
        <authorList>
            <person name="Gao L."/>
            <person name="Fang B.-Z."/>
            <person name="Li W.-J."/>
        </authorList>
    </citation>
    <scope>NUCLEOTIDE SEQUENCE</scope>
    <source>
        <strain evidence="2">SYSU T00039</strain>
    </source>
</reference>
<dbReference type="AlphaFoldDB" id="A0AAW7M6F0"/>
<evidence type="ECO:0000313" key="2">
    <source>
        <dbReference type="EMBL" id="MDN4487831.1"/>
    </source>
</evidence>
<evidence type="ECO:0000313" key="3">
    <source>
        <dbReference type="Proteomes" id="UP001172737"/>
    </source>
</evidence>
<evidence type="ECO:0000259" key="1">
    <source>
        <dbReference type="Pfam" id="PF13577"/>
    </source>
</evidence>
<dbReference type="InterPro" id="IPR032710">
    <property type="entry name" value="NTF2-like_dom_sf"/>
</dbReference>
<organism evidence="2 3">
    <name type="scientific">Demequina lignilytica</name>
    <dbReference type="NCBI Taxonomy" id="3051663"/>
    <lineage>
        <taxon>Bacteria</taxon>
        <taxon>Bacillati</taxon>
        <taxon>Actinomycetota</taxon>
        <taxon>Actinomycetes</taxon>
        <taxon>Micrococcales</taxon>
        <taxon>Demequinaceae</taxon>
        <taxon>Demequina</taxon>
    </lineage>
</organism>
<dbReference type="Proteomes" id="UP001172737">
    <property type="component" value="Unassembled WGS sequence"/>
</dbReference>
<proteinExistence type="predicted"/>
<dbReference type="Pfam" id="PF13577">
    <property type="entry name" value="SnoaL_4"/>
    <property type="match status" value="1"/>
</dbReference>
<accession>A0AAW7M6F0</accession>
<dbReference type="Gene3D" id="3.10.450.50">
    <property type="match status" value="1"/>
</dbReference>